<dbReference type="PANTHER" id="PTHR33371:SF4">
    <property type="entry name" value="INTERMEMBRANE PHOSPHOLIPID TRANSPORT SYSTEM BINDING PROTEIN MLAD"/>
    <property type="match status" value="1"/>
</dbReference>
<gene>
    <name evidence="3" type="ORF">ACFQ07_22215</name>
</gene>
<feature type="non-terminal residue" evidence="3">
    <location>
        <position position="100"/>
    </location>
</feature>
<keyword evidence="1" id="KW-0812">Transmembrane</keyword>
<accession>A0ABW3CML2</accession>
<name>A0ABW3CML2_9ACTN</name>
<feature type="domain" description="Mce/MlaD" evidence="2">
    <location>
        <begin position="40"/>
        <end position="94"/>
    </location>
</feature>
<reference evidence="4" key="1">
    <citation type="journal article" date="2019" name="Int. J. Syst. Evol. Microbiol.">
        <title>The Global Catalogue of Microorganisms (GCM) 10K type strain sequencing project: providing services to taxonomists for standard genome sequencing and annotation.</title>
        <authorList>
            <consortium name="The Broad Institute Genomics Platform"/>
            <consortium name="The Broad Institute Genome Sequencing Center for Infectious Disease"/>
            <person name="Wu L."/>
            <person name="Ma J."/>
        </authorList>
    </citation>
    <scope>NUCLEOTIDE SEQUENCE [LARGE SCALE GENOMIC DNA]</scope>
    <source>
        <strain evidence="4">JCM 31696</strain>
    </source>
</reference>
<protein>
    <submittedName>
        <fullName evidence="3">MlaD family protein</fullName>
    </submittedName>
</protein>
<dbReference type="Pfam" id="PF02470">
    <property type="entry name" value="MlaD"/>
    <property type="match status" value="1"/>
</dbReference>
<organism evidence="3 4">
    <name type="scientific">Actinomadura adrarensis</name>
    <dbReference type="NCBI Taxonomy" id="1819600"/>
    <lineage>
        <taxon>Bacteria</taxon>
        <taxon>Bacillati</taxon>
        <taxon>Actinomycetota</taxon>
        <taxon>Actinomycetes</taxon>
        <taxon>Streptosporangiales</taxon>
        <taxon>Thermomonosporaceae</taxon>
        <taxon>Actinomadura</taxon>
    </lineage>
</organism>
<comment type="caution">
    <text evidence="3">The sequence shown here is derived from an EMBL/GenBank/DDBJ whole genome shotgun (WGS) entry which is preliminary data.</text>
</comment>
<evidence type="ECO:0000256" key="1">
    <source>
        <dbReference type="SAM" id="Phobius"/>
    </source>
</evidence>
<feature type="transmembrane region" description="Helical" evidence="1">
    <location>
        <begin position="12"/>
        <end position="35"/>
    </location>
</feature>
<keyword evidence="1" id="KW-1133">Transmembrane helix</keyword>
<dbReference type="EMBL" id="JBHTIR010003288">
    <property type="protein sequence ID" value="MFD0854973.1"/>
    <property type="molecule type" value="Genomic_DNA"/>
</dbReference>
<sequence>MALKSLRDTNQRVVAIITLTVVGAVCVFAFTVGQLRLFDRGYSMSGVFADTAGLKPGQDVRVAGVKAGRVTSVEPDFRTGTIIVEWEVNAGIDLGPATRA</sequence>
<dbReference type="InterPro" id="IPR003399">
    <property type="entry name" value="Mce/MlaD"/>
</dbReference>
<evidence type="ECO:0000313" key="4">
    <source>
        <dbReference type="Proteomes" id="UP001597083"/>
    </source>
</evidence>
<dbReference type="Proteomes" id="UP001597083">
    <property type="component" value="Unassembled WGS sequence"/>
</dbReference>
<dbReference type="InterPro" id="IPR052336">
    <property type="entry name" value="MlaD_Phospholipid_Transporter"/>
</dbReference>
<dbReference type="PANTHER" id="PTHR33371">
    <property type="entry name" value="INTERMEMBRANE PHOSPHOLIPID TRANSPORT SYSTEM BINDING PROTEIN MLAD-RELATED"/>
    <property type="match status" value="1"/>
</dbReference>
<evidence type="ECO:0000259" key="2">
    <source>
        <dbReference type="Pfam" id="PF02470"/>
    </source>
</evidence>
<evidence type="ECO:0000313" key="3">
    <source>
        <dbReference type="EMBL" id="MFD0854973.1"/>
    </source>
</evidence>
<keyword evidence="4" id="KW-1185">Reference proteome</keyword>
<proteinExistence type="predicted"/>
<keyword evidence="1" id="KW-0472">Membrane</keyword>